<evidence type="ECO:0000313" key="2">
    <source>
        <dbReference type="EMBL" id="MCD5311770.1"/>
    </source>
</evidence>
<accession>A0A9X1SUJ1</accession>
<dbReference type="AlphaFoldDB" id="A0A9X1SUJ1"/>
<feature type="domain" description="AbiEi antitoxin C-terminal" evidence="1">
    <location>
        <begin position="71"/>
        <end position="115"/>
    </location>
</feature>
<reference evidence="2" key="1">
    <citation type="submission" date="2021-11" db="EMBL/GenBank/DDBJ databases">
        <title>Streptomyces corallinus and Kineosporia corallina sp. nov., two new coral-derived marine actinobacteria.</title>
        <authorList>
            <person name="Buangrab K."/>
            <person name="Sutthacheep M."/>
            <person name="Yeemin T."/>
            <person name="Harunari E."/>
            <person name="Igarashi Y."/>
            <person name="Sripreechasak P."/>
            <person name="Kanchanasin P."/>
            <person name="Tanasupawat S."/>
            <person name="Phongsopitanun W."/>
        </authorList>
    </citation>
    <scope>NUCLEOTIDE SEQUENCE</scope>
    <source>
        <strain evidence="2">JCM 31032</strain>
    </source>
</reference>
<evidence type="ECO:0000313" key="3">
    <source>
        <dbReference type="Proteomes" id="UP001138997"/>
    </source>
</evidence>
<proteinExistence type="predicted"/>
<evidence type="ECO:0000259" key="1">
    <source>
        <dbReference type="Pfam" id="PF09407"/>
    </source>
</evidence>
<dbReference type="Pfam" id="PF09407">
    <property type="entry name" value="AbiEi_1"/>
    <property type="match status" value="1"/>
</dbReference>
<organism evidence="2 3">
    <name type="scientific">Kineosporia babensis</name>
    <dbReference type="NCBI Taxonomy" id="499548"/>
    <lineage>
        <taxon>Bacteria</taxon>
        <taxon>Bacillati</taxon>
        <taxon>Actinomycetota</taxon>
        <taxon>Actinomycetes</taxon>
        <taxon>Kineosporiales</taxon>
        <taxon>Kineosporiaceae</taxon>
        <taxon>Kineosporia</taxon>
    </lineage>
</organism>
<keyword evidence="3" id="KW-1185">Reference proteome</keyword>
<dbReference type="InterPro" id="IPR018547">
    <property type="entry name" value="AbiEi_C"/>
</dbReference>
<protein>
    <recommendedName>
        <fullName evidence="1">AbiEi antitoxin C-terminal domain-containing protein</fullName>
    </recommendedName>
</protein>
<dbReference type="RefSeq" id="WP_231441299.1">
    <property type="nucleotide sequence ID" value="NZ_JAJOMB010000005.1"/>
</dbReference>
<name>A0A9X1SUJ1_9ACTN</name>
<dbReference type="EMBL" id="JAJOMB010000005">
    <property type="protein sequence ID" value="MCD5311770.1"/>
    <property type="molecule type" value="Genomic_DNA"/>
</dbReference>
<gene>
    <name evidence="2" type="ORF">LR394_12740</name>
</gene>
<dbReference type="Proteomes" id="UP001138997">
    <property type="component" value="Unassembled WGS sequence"/>
</dbReference>
<sequence length="315" mass="35614">MRREAWHRVADDQAGVLSRWQLLEMGLTPQQTRTNLDNARWQTLLPGAYLTHSGPITPLPRVWAAVLYSGAGALAGDSTALWLHGALTECPSPIEICVPWPRRVRAPPGVVIHRVRNLDPRRDARKGPPRLQIEHALIDAAERKTTPDAVCDVVLRILQQRLTTADRVRACLATRTRHRWRTLLTEVLTDAADGVHSMLERRYAHVVERAHGLPRGQRNLPRKDTDGRRRYRDIRYEEFLLVVELDGRTAHPPQEAFRDLRRDNVAVVEGEAVLRYGWRDVSGRPCSVAAQVSTVLTARGWNGRPRPCGPGCTER</sequence>
<comment type="caution">
    <text evidence="2">The sequence shown here is derived from an EMBL/GenBank/DDBJ whole genome shotgun (WGS) entry which is preliminary data.</text>
</comment>